<sequence length="93" mass="10885">MDVWCAVQNEAKWTTYNNELKKARKRKASDQVEGREEIDPVDNDERPRPMGQKQAKRPPMILRSSQIFLQQMLKSSINMIKFSLNLMQTASRC</sequence>
<dbReference type="AlphaFoldDB" id="A0A0A8XMU0"/>
<proteinExistence type="predicted"/>
<feature type="compositionally biased region" description="Basic and acidic residues" evidence="1">
    <location>
        <begin position="28"/>
        <end position="48"/>
    </location>
</feature>
<dbReference type="EMBL" id="GBRH01283589">
    <property type="protein sequence ID" value="JAD14306.1"/>
    <property type="molecule type" value="Transcribed_RNA"/>
</dbReference>
<evidence type="ECO:0000256" key="1">
    <source>
        <dbReference type="SAM" id="MobiDB-lite"/>
    </source>
</evidence>
<reference evidence="2" key="1">
    <citation type="submission" date="2014-09" db="EMBL/GenBank/DDBJ databases">
        <authorList>
            <person name="Magalhaes I.L.F."/>
            <person name="Oliveira U."/>
            <person name="Santos F.R."/>
            <person name="Vidigal T.H.D.A."/>
            <person name="Brescovit A.D."/>
            <person name="Santos A.J."/>
        </authorList>
    </citation>
    <scope>NUCLEOTIDE SEQUENCE</scope>
    <source>
        <tissue evidence="2">Shoot tissue taken approximately 20 cm above the soil surface</tissue>
    </source>
</reference>
<name>A0A0A8XMU0_ARUDO</name>
<accession>A0A0A8XMU0</accession>
<protein>
    <submittedName>
        <fullName evidence="2">Uncharacterized protein</fullName>
    </submittedName>
</protein>
<evidence type="ECO:0000313" key="2">
    <source>
        <dbReference type="EMBL" id="JAD14306.1"/>
    </source>
</evidence>
<feature type="region of interest" description="Disordered" evidence="1">
    <location>
        <begin position="22"/>
        <end position="59"/>
    </location>
</feature>
<reference evidence="2" key="2">
    <citation type="journal article" date="2015" name="Data Brief">
        <title>Shoot transcriptome of the giant reed, Arundo donax.</title>
        <authorList>
            <person name="Barrero R.A."/>
            <person name="Guerrero F.D."/>
            <person name="Moolhuijzen P."/>
            <person name="Goolsby J.A."/>
            <person name="Tidwell J."/>
            <person name="Bellgard S.E."/>
            <person name="Bellgard M.I."/>
        </authorList>
    </citation>
    <scope>NUCLEOTIDE SEQUENCE</scope>
    <source>
        <tissue evidence="2">Shoot tissue taken approximately 20 cm above the soil surface</tissue>
    </source>
</reference>
<organism evidence="2">
    <name type="scientific">Arundo donax</name>
    <name type="common">Giant reed</name>
    <name type="synonym">Donax arundinaceus</name>
    <dbReference type="NCBI Taxonomy" id="35708"/>
    <lineage>
        <taxon>Eukaryota</taxon>
        <taxon>Viridiplantae</taxon>
        <taxon>Streptophyta</taxon>
        <taxon>Embryophyta</taxon>
        <taxon>Tracheophyta</taxon>
        <taxon>Spermatophyta</taxon>
        <taxon>Magnoliopsida</taxon>
        <taxon>Liliopsida</taxon>
        <taxon>Poales</taxon>
        <taxon>Poaceae</taxon>
        <taxon>PACMAD clade</taxon>
        <taxon>Arundinoideae</taxon>
        <taxon>Arundineae</taxon>
        <taxon>Arundo</taxon>
    </lineage>
</organism>